<dbReference type="RefSeq" id="WP_146305671.1">
    <property type="nucleotide sequence ID" value="NZ_VOHS01000011.1"/>
</dbReference>
<dbReference type="InterPro" id="IPR014942">
    <property type="entry name" value="AbiEii"/>
</dbReference>
<reference evidence="1 2" key="1">
    <citation type="submission" date="2019-08" db="EMBL/GenBank/DDBJ databases">
        <title>Whole genome sequencing of chitin degrading bacteria Chitinophaga pinensis YS16.</title>
        <authorList>
            <person name="Singh R.P."/>
            <person name="Manchanda G."/>
            <person name="Maurya I.K."/>
            <person name="Joshi N.K."/>
            <person name="Srivastava A.K."/>
        </authorList>
    </citation>
    <scope>NUCLEOTIDE SEQUENCE [LARGE SCALE GENOMIC DNA]</scope>
    <source>
        <strain evidence="1 2">YS-16</strain>
    </source>
</reference>
<organism evidence="1 2">
    <name type="scientific">Chitinophaga pinensis</name>
    <dbReference type="NCBI Taxonomy" id="79329"/>
    <lineage>
        <taxon>Bacteria</taxon>
        <taxon>Pseudomonadati</taxon>
        <taxon>Bacteroidota</taxon>
        <taxon>Chitinophagia</taxon>
        <taxon>Chitinophagales</taxon>
        <taxon>Chitinophagaceae</taxon>
        <taxon>Chitinophaga</taxon>
    </lineage>
</organism>
<protein>
    <submittedName>
        <fullName evidence="1">Nucleotidyl transferase AbiEii/AbiGii toxin family protein</fullName>
    </submittedName>
</protein>
<evidence type="ECO:0000313" key="2">
    <source>
        <dbReference type="Proteomes" id="UP000318815"/>
    </source>
</evidence>
<dbReference type="GO" id="GO:0016740">
    <property type="term" value="F:transferase activity"/>
    <property type="evidence" value="ECO:0007669"/>
    <property type="project" value="UniProtKB-KW"/>
</dbReference>
<accession>A0A5C6LXJ9</accession>
<sequence>MEEIYKKQVSLLLSVLPEVAKEQCFALHGGTAINLFVRNMPRLSVDIDLTYLPIEDRAASLKSIEDALERIRANIEKVIPGVRVTHRRDAAKLQISAHKVDIKLEVNLVNRGALAAPRVMELCEKAQNEFEVFCVMPVVTNGQLFGGKIIAALDRQHPRDLFDVKYLLEMEGFTEEIKEGFLHYLLCSDRPINEIIVPNFQDHRATMDNQFTGMTVDAFGYEEYESIRENLVQTIHSNLTEGDKKFLLSIKNATPDWSIYNFEKFPAIRWKLQNLQSLKEKNPDKHRELFESLEKKLRLN</sequence>
<name>A0A5C6LXJ9_9BACT</name>
<dbReference type="Proteomes" id="UP000318815">
    <property type="component" value="Unassembled WGS sequence"/>
</dbReference>
<keyword evidence="1" id="KW-0808">Transferase</keyword>
<keyword evidence="2" id="KW-1185">Reference proteome</keyword>
<evidence type="ECO:0000313" key="1">
    <source>
        <dbReference type="EMBL" id="TWW00076.1"/>
    </source>
</evidence>
<dbReference type="Pfam" id="PF08843">
    <property type="entry name" value="AbiEii"/>
    <property type="match status" value="1"/>
</dbReference>
<dbReference type="OrthoDB" id="1550603at2"/>
<comment type="caution">
    <text evidence="1">The sequence shown here is derived from an EMBL/GenBank/DDBJ whole genome shotgun (WGS) entry which is preliminary data.</text>
</comment>
<proteinExistence type="predicted"/>
<dbReference type="AlphaFoldDB" id="A0A5C6LXJ9"/>
<dbReference type="EMBL" id="VOHS01000011">
    <property type="protein sequence ID" value="TWW00076.1"/>
    <property type="molecule type" value="Genomic_DNA"/>
</dbReference>
<gene>
    <name evidence="1" type="ORF">FEF09_13875</name>
</gene>
<dbReference type="Gene3D" id="3.10.450.620">
    <property type="entry name" value="JHP933, nucleotidyltransferase-like core domain"/>
    <property type="match status" value="1"/>
</dbReference>